<dbReference type="Proteomes" id="UP000054485">
    <property type="component" value="Unassembled WGS sequence"/>
</dbReference>
<accession>A0A0C9ZST0</accession>
<dbReference type="InParanoid" id="A0A0C9ZST0"/>
<keyword evidence="2" id="KW-1185">Reference proteome</keyword>
<reference evidence="2" key="2">
    <citation type="submission" date="2015-01" db="EMBL/GenBank/DDBJ databases">
        <title>Evolutionary Origins and Diversification of the Mycorrhizal Mutualists.</title>
        <authorList>
            <consortium name="DOE Joint Genome Institute"/>
            <consortium name="Mycorrhizal Genomics Consortium"/>
            <person name="Kohler A."/>
            <person name="Kuo A."/>
            <person name="Nagy L.G."/>
            <person name="Floudas D."/>
            <person name="Copeland A."/>
            <person name="Barry K.W."/>
            <person name="Cichocki N."/>
            <person name="Veneault-Fourrey C."/>
            <person name="LaButti K."/>
            <person name="Lindquist E.A."/>
            <person name="Lipzen A."/>
            <person name="Lundell T."/>
            <person name="Morin E."/>
            <person name="Murat C."/>
            <person name="Riley R."/>
            <person name="Ohm R."/>
            <person name="Sun H."/>
            <person name="Tunlid A."/>
            <person name="Henrissat B."/>
            <person name="Grigoriev I.V."/>
            <person name="Hibbett D.S."/>
            <person name="Martin F."/>
        </authorList>
    </citation>
    <scope>NUCLEOTIDE SEQUENCE [LARGE SCALE GENOMIC DNA]</scope>
    <source>
        <strain evidence="2">UH-Slu-Lm8-n1</strain>
    </source>
</reference>
<protein>
    <submittedName>
        <fullName evidence="1">Uncharacterized protein</fullName>
    </submittedName>
</protein>
<evidence type="ECO:0000313" key="1">
    <source>
        <dbReference type="EMBL" id="KIK32341.1"/>
    </source>
</evidence>
<dbReference type="OrthoDB" id="3269759at2759"/>
<proteinExistence type="predicted"/>
<sequence length="127" mass="14600">MTTDTTLPGTTSTLFNVPKLAEDGSNWITYKERTLTAISARGLMRYVDGRAPDGSNPTEKEIEERDKKLDEYDQKNSLVKQQVFSTITDRLLLRVQKLESASEVWAEICQIHEDKTELVQIDLRRRL</sequence>
<organism evidence="1 2">
    <name type="scientific">Suillus luteus UH-Slu-Lm8-n1</name>
    <dbReference type="NCBI Taxonomy" id="930992"/>
    <lineage>
        <taxon>Eukaryota</taxon>
        <taxon>Fungi</taxon>
        <taxon>Dikarya</taxon>
        <taxon>Basidiomycota</taxon>
        <taxon>Agaricomycotina</taxon>
        <taxon>Agaricomycetes</taxon>
        <taxon>Agaricomycetidae</taxon>
        <taxon>Boletales</taxon>
        <taxon>Suillineae</taxon>
        <taxon>Suillaceae</taxon>
        <taxon>Suillus</taxon>
    </lineage>
</organism>
<dbReference type="Pfam" id="PF14223">
    <property type="entry name" value="Retrotran_gag_2"/>
    <property type="match status" value="1"/>
</dbReference>
<dbReference type="EMBL" id="KN836283">
    <property type="protein sequence ID" value="KIK32341.1"/>
    <property type="molecule type" value="Genomic_DNA"/>
</dbReference>
<dbReference type="AlphaFoldDB" id="A0A0C9ZST0"/>
<reference evidence="1 2" key="1">
    <citation type="submission" date="2014-04" db="EMBL/GenBank/DDBJ databases">
        <authorList>
            <consortium name="DOE Joint Genome Institute"/>
            <person name="Kuo A."/>
            <person name="Ruytinx J."/>
            <person name="Rineau F."/>
            <person name="Colpaert J."/>
            <person name="Kohler A."/>
            <person name="Nagy L.G."/>
            <person name="Floudas D."/>
            <person name="Copeland A."/>
            <person name="Barry K.W."/>
            <person name="Cichocki N."/>
            <person name="Veneault-Fourrey C."/>
            <person name="LaButti K."/>
            <person name="Lindquist E.A."/>
            <person name="Lipzen A."/>
            <person name="Lundell T."/>
            <person name="Morin E."/>
            <person name="Murat C."/>
            <person name="Sun H."/>
            <person name="Tunlid A."/>
            <person name="Henrissat B."/>
            <person name="Grigoriev I.V."/>
            <person name="Hibbett D.S."/>
            <person name="Martin F."/>
            <person name="Nordberg H.P."/>
            <person name="Cantor M.N."/>
            <person name="Hua S.X."/>
        </authorList>
    </citation>
    <scope>NUCLEOTIDE SEQUENCE [LARGE SCALE GENOMIC DNA]</scope>
    <source>
        <strain evidence="1 2">UH-Slu-Lm8-n1</strain>
    </source>
</reference>
<dbReference type="HOGENOM" id="CLU_078575_4_0_1"/>
<feature type="non-terminal residue" evidence="1">
    <location>
        <position position="1"/>
    </location>
</feature>
<gene>
    <name evidence="1" type="ORF">CY34DRAFT_101732</name>
</gene>
<name>A0A0C9ZST0_9AGAM</name>
<evidence type="ECO:0000313" key="2">
    <source>
        <dbReference type="Proteomes" id="UP000054485"/>
    </source>
</evidence>
<dbReference type="STRING" id="930992.A0A0C9ZST0"/>
<feature type="non-terminal residue" evidence="1">
    <location>
        <position position="127"/>
    </location>
</feature>